<keyword evidence="8 9" id="KW-0472">Membrane</keyword>
<evidence type="ECO:0000256" key="5">
    <source>
        <dbReference type="ARBA" id="ARBA00022519"/>
    </source>
</evidence>
<dbReference type="SUPFAM" id="SSF54523">
    <property type="entry name" value="Pili subunits"/>
    <property type="match status" value="1"/>
</dbReference>
<evidence type="ECO:0000256" key="8">
    <source>
        <dbReference type="ARBA" id="ARBA00023136"/>
    </source>
</evidence>
<evidence type="ECO:0000256" key="4">
    <source>
        <dbReference type="ARBA" id="ARBA00022481"/>
    </source>
</evidence>
<evidence type="ECO:0000256" key="7">
    <source>
        <dbReference type="ARBA" id="ARBA00022989"/>
    </source>
</evidence>
<dbReference type="NCBIfam" id="TIGR02532">
    <property type="entry name" value="IV_pilin_GFxxxE"/>
    <property type="match status" value="1"/>
</dbReference>
<dbReference type="Gene3D" id="3.30.1300.30">
    <property type="entry name" value="GSPII I/J protein-like"/>
    <property type="match status" value="1"/>
</dbReference>
<keyword evidence="5 9" id="KW-0997">Cell inner membrane</keyword>
<comment type="caution">
    <text evidence="11">The sequence shown here is derived from an EMBL/GenBank/DDBJ whole genome shotgun (WGS) entry which is preliminary data.</text>
</comment>
<dbReference type="InterPro" id="IPR003413">
    <property type="entry name" value="T2SS_GspI_C"/>
</dbReference>
<dbReference type="Proteomes" id="UP000565262">
    <property type="component" value="Unassembled WGS sequence"/>
</dbReference>
<sequence length="136" mass="15340">MTRRQQRYNSSDAADKRRIAGFTLLEVMIALAILSVASAGLVSATGGYLRQTQKIEDKVLAAWVADNWLNELRLTERAPDVGMLKAEASMADRQWDLQADVIQTNSPLLYRLEIEVRRQEDPEAVLIHLTAFLRAE</sequence>
<feature type="domain" description="Type II secretion system protein GspI C-terminal" evidence="10">
    <location>
        <begin position="56"/>
        <end position="133"/>
    </location>
</feature>
<dbReference type="EMBL" id="JACJFM010000004">
    <property type="protein sequence ID" value="MBB1485855.1"/>
    <property type="molecule type" value="Genomic_DNA"/>
</dbReference>
<dbReference type="RefSeq" id="WP_182807644.1">
    <property type="nucleotide sequence ID" value="NZ_JACJFM010000004.1"/>
</dbReference>
<evidence type="ECO:0000259" key="10">
    <source>
        <dbReference type="Pfam" id="PF02501"/>
    </source>
</evidence>
<evidence type="ECO:0000256" key="2">
    <source>
        <dbReference type="ARBA" id="ARBA00008358"/>
    </source>
</evidence>
<feature type="transmembrane region" description="Helical" evidence="9">
    <location>
        <begin position="21"/>
        <end position="49"/>
    </location>
</feature>
<comment type="function">
    <text evidence="9">Component of the type II secretion system required for the energy-dependent secretion of extracellular factors such as proteases and toxins from the periplasm.</text>
</comment>
<dbReference type="InterPro" id="IPR010052">
    <property type="entry name" value="T2SS_protein-GspI"/>
</dbReference>
<dbReference type="InterPro" id="IPR012902">
    <property type="entry name" value="N_methyl_site"/>
</dbReference>
<dbReference type="PANTHER" id="PTHR38779">
    <property type="entry name" value="TYPE II SECRETION SYSTEM PROTEIN I-RELATED"/>
    <property type="match status" value="1"/>
</dbReference>
<dbReference type="Pfam" id="PF02501">
    <property type="entry name" value="T2SSI"/>
    <property type="match status" value="1"/>
</dbReference>
<dbReference type="NCBIfam" id="TIGR01707">
    <property type="entry name" value="gspI"/>
    <property type="match status" value="1"/>
</dbReference>
<protein>
    <recommendedName>
        <fullName evidence="9">Type II secretion system protein I</fullName>
        <shortName evidence="9">T2SS minor pseudopilin I</shortName>
    </recommendedName>
</protein>
<keyword evidence="3" id="KW-1003">Cell membrane</keyword>
<evidence type="ECO:0000313" key="12">
    <source>
        <dbReference type="Proteomes" id="UP000565262"/>
    </source>
</evidence>
<evidence type="ECO:0000256" key="9">
    <source>
        <dbReference type="RuleBase" id="RU368030"/>
    </source>
</evidence>
<keyword evidence="4 9" id="KW-0488">Methylation</keyword>
<evidence type="ECO:0000256" key="6">
    <source>
        <dbReference type="ARBA" id="ARBA00022692"/>
    </source>
</evidence>
<name>A0A839IKX1_9GAMM</name>
<comment type="subunit">
    <text evidence="9">Type II secretion is composed of four main components: the outer membrane complex, the inner membrane complex, the cytoplasmic secretion ATPase and the periplasm-spanning pseudopilus.</text>
</comment>
<reference evidence="11 12" key="1">
    <citation type="submission" date="2020-08" db="EMBL/GenBank/DDBJ databases">
        <title>Oceanospirillum sp. nov. isolated from marine sediment.</title>
        <authorList>
            <person name="Ji X."/>
        </authorList>
    </citation>
    <scope>NUCLEOTIDE SEQUENCE [LARGE SCALE GENOMIC DNA]</scope>
    <source>
        <strain evidence="11 12">D5</strain>
    </source>
</reference>
<proteinExistence type="inferred from homology"/>
<dbReference type="GO" id="GO:0015627">
    <property type="term" value="C:type II protein secretion system complex"/>
    <property type="evidence" value="ECO:0007669"/>
    <property type="project" value="UniProtKB-UniRule"/>
</dbReference>
<accession>A0A839IKX1</accession>
<evidence type="ECO:0000256" key="3">
    <source>
        <dbReference type="ARBA" id="ARBA00022475"/>
    </source>
</evidence>
<dbReference type="GO" id="GO:0015628">
    <property type="term" value="P:protein secretion by the type II secretion system"/>
    <property type="evidence" value="ECO:0007669"/>
    <property type="project" value="UniProtKB-UniRule"/>
</dbReference>
<comment type="PTM">
    <text evidence="9">Cleaved by prepilin peptidase.</text>
</comment>
<evidence type="ECO:0000256" key="1">
    <source>
        <dbReference type="ARBA" id="ARBA00004377"/>
    </source>
</evidence>
<dbReference type="PANTHER" id="PTHR38779:SF2">
    <property type="entry name" value="TYPE II SECRETION SYSTEM PROTEIN I-RELATED"/>
    <property type="match status" value="1"/>
</dbReference>
<dbReference type="InterPro" id="IPR045584">
    <property type="entry name" value="Pilin-like"/>
</dbReference>
<organism evidence="11 12">
    <name type="scientific">Oceanospirillum sediminis</name>
    <dbReference type="NCBI Taxonomy" id="2760088"/>
    <lineage>
        <taxon>Bacteria</taxon>
        <taxon>Pseudomonadati</taxon>
        <taxon>Pseudomonadota</taxon>
        <taxon>Gammaproteobacteria</taxon>
        <taxon>Oceanospirillales</taxon>
        <taxon>Oceanospirillaceae</taxon>
        <taxon>Oceanospirillum</taxon>
    </lineage>
</organism>
<keyword evidence="7 9" id="KW-1133">Transmembrane helix</keyword>
<dbReference type="PROSITE" id="PS00409">
    <property type="entry name" value="PROKAR_NTER_METHYL"/>
    <property type="match status" value="1"/>
</dbReference>
<gene>
    <name evidence="11" type="primary">gspI</name>
    <name evidence="11" type="ORF">H4O21_04415</name>
</gene>
<dbReference type="AlphaFoldDB" id="A0A839IKX1"/>
<keyword evidence="12" id="KW-1185">Reference proteome</keyword>
<dbReference type="GO" id="GO:0005886">
    <property type="term" value="C:plasma membrane"/>
    <property type="evidence" value="ECO:0007669"/>
    <property type="project" value="UniProtKB-SubCell"/>
</dbReference>
<comment type="similarity">
    <text evidence="2 9">Belongs to the GSP I family.</text>
</comment>
<dbReference type="Pfam" id="PF07963">
    <property type="entry name" value="N_methyl"/>
    <property type="match status" value="1"/>
</dbReference>
<keyword evidence="6 9" id="KW-0812">Transmembrane</keyword>
<comment type="subcellular location">
    <subcellularLocation>
        <location evidence="1 9">Cell inner membrane</location>
        <topology evidence="1 9">Single-pass membrane protein</topology>
    </subcellularLocation>
</comment>
<evidence type="ECO:0000313" key="11">
    <source>
        <dbReference type="EMBL" id="MBB1485855.1"/>
    </source>
</evidence>